<dbReference type="InterPro" id="IPR015158">
    <property type="entry name" value="Bud22_dom"/>
</dbReference>
<evidence type="ECO:0000313" key="4">
    <source>
        <dbReference type="EMBL" id="KAJ9133082.1"/>
    </source>
</evidence>
<dbReference type="AlphaFoldDB" id="A0AA38RBD0"/>
<accession>A0AA38RBD0</accession>
<proteinExistence type="predicted"/>
<dbReference type="InterPro" id="IPR037393">
    <property type="entry name" value="Bud22/SRFB1"/>
</dbReference>
<name>A0AA38RBD0_9PEZI</name>
<feature type="region of interest" description="Disordered" evidence="2">
    <location>
        <begin position="346"/>
        <end position="472"/>
    </location>
</feature>
<feature type="compositionally biased region" description="Basic and acidic residues" evidence="2">
    <location>
        <begin position="449"/>
        <end position="459"/>
    </location>
</feature>
<comment type="caution">
    <text evidence="4">The sequence shown here is derived from an EMBL/GenBank/DDBJ whole genome shotgun (WGS) entry which is preliminary data.</text>
</comment>
<keyword evidence="5" id="KW-1185">Reference proteome</keyword>
<gene>
    <name evidence="4" type="ORF">NKR23_g11011</name>
</gene>
<feature type="compositionally biased region" description="Basic and acidic residues" evidence="2">
    <location>
        <begin position="153"/>
        <end position="180"/>
    </location>
</feature>
<feature type="domain" description="Bud22" evidence="3">
    <location>
        <begin position="18"/>
        <end position="472"/>
    </location>
</feature>
<feature type="compositionally biased region" description="Acidic residues" evidence="2">
    <location>
        <begin position="277"/>
        <end position="291"/>
    </location>
</feature>
<dbReference type="Pfam" id="PF09073">
    <property type="entry name" value="BUD22"/>
    <property type="match status" value="1"/>
</dbReference>
<feature type="compositionally biased region" description="Basic and acidic residues" evidence="2">
    <location>
        <begin position="186"/>
        <end position="205"/>
    </location>
</feature>
<organism evidence="4 5">
    <name type="scientific">Pleurostoma richardsiae</name>
    <dbReference type="NCBI Taxonomy" id="41990"/>
    <lineage>
        <taxon>Eukaryota</taxon>
        <taxon>Fungi</taxon>
        <taxon>Dikarya</taxon>
        <taxon>Ascomycota</taxon>
        <taxon>Pezizomycotina</taxon>
        <taxon>Sordariomycetes</taxon>
        <taxon>Sordariomycetidae</taxon>
        <taxon>Calosphaeriales</taxon>
        <taxon>Pleurostomataceae</taxon>
        <taxon>Pleurostoma</taxon>
    </lineage>
</organism>
<feature type="compositionally biased region" description="Basic and acidic residues" evidence="2">
    <location>
        <begin position="375"/>
        <end position="409"/>
    </location>
</feature>
<dbReference type="GO" id="GO:0005634">
    <property type="term" value="C:nucleus"/>
    <property type="evidence" value="ECO:0007669"/>
    <property type="project" value="TreeGrafter"/>
</dbReference>
<feature type="compositionally biased region" description="Basic and acidic residues" evidence="2">
    <location>
        <begin position="417"/>
        <end position="439"/>
    </location>
</feature>
<evidence type="ECO:0000256" key="2">
    <source>
        <dbReference type="SAM" id="MobiDB-lite"/>
    </source>
</evidence>
<dbReference type="Proteomes" id="UP001174694">
    <property type="component" value="Unassembled WGS sequence"/>
</dbReference>
<protein>
    <submittedName>
        <fullName evidence="4">Protein bud22</fullName>
    </submittedName>
</protein>
<dbReference type="GO" id="GO:0030686">
    <property type="term" value="C:90S preribosome"/>
    <property type="evidence" value="ECO:0007669"/>
    <property type="project" value="TreeGrafter"/>
</dbReference>
<dbReference type="PANTHER" id="PTHR23325:SF1">
    <property type="entry name" value="SERUM RESPONSE FACTOR-BINDING PROTEIN 1"/>
    <property type="match status" value="1"/>
</dbReference>
<evidence type="ECO:0000259" key="3">
    <source>
        <dbReference type="Pfam" id="PF09073"/>
    </source>
</evidence>
<sequence length="472" mass="52628">MPKRKRSSEPDVEDVLAKYNTELFRALKVCKGFERQRLAKRIRDDRSTPDKVARLEREVIVLKSLDLHQAAYAHLCSSLLKIKALAESPRLPENVKQGIPKPDISEEEQVALHNVTSSLYNRSQVREVLDAAISDVCRALGILVPEKKRKGKKDKDDGKDAPIGREEDGEQPADRHKSSRDINGTDGKEDVKVKDMPKDQEREDGVWSGEEEEDAQNDDEEEDEDEFKGFSDEVESEEGEATGASSDDESVDSTDDAEERAVSRLEAQLGSSSESEQSGEDSNGESDDESVGEYHSGVAFSVPGPGYYSDSEDEVPQSPPPKAKKKKATTKLTTDSTFLPTLMGGYISGSESASDIDIAPPTKKNRRGQRARQAIWEKKFGEKAKHLKKDERDVGWDPRRGAVDTDGKPWKKGIRNPLEKKSRQDGEQRPAETRPKPKPQDTGPLHPSWEAKKKAKEMQETATFQGKKVVFD</sequence>
<evidence type="ECO:0000313" key="5">
    <source>
        <dbReference type="Proteomes" id="UP001174694"/>
    </source>
</evidence>
<dbReference type="PANTHER" id="PTHR23325">
    <property type="entry name" value="SERUM RESPONSE FACTOR-BINDING"/>
    <property type="match status" value="1"/>
</dbReference>
<evidence type="ECO:0000256" key="1">
    <source>
        <dbReference type="ARBA" id="ARBA00023054"/>
    </source>
</evidence>
<reference evidence="4" key="1">
    <citation type="submission" date="2022-07" db="EMBL/GenBank/DDBJ databases">
        <title>Fungi with potential for degradation of polypropylene.</title>
        <authorList>
            <person name="Gostincar C."/>
        </authorList>
    </citation>
    <scope>NUCLEOTIDE SEQUENCE</scope>
    <source>
        <strain evidence="4">EXF-13308</strain>
    </source>
</reference>
<dbReference type="GO" id="GO:0030490">
    <property type="term" value="P:maturation of SSU-rRNA"/>
    <property type="evidence" value="ECO:0007669"/>
    <property type="project" value="TreeGrafter"/>
</dbReference>
<keyword evidence="1" id="KW-0175">Coiled coil</keyword>
<feature type="region of interest" description="Disordered" evidence="2">
    <location>
        <begin position="148"/>
        <end position="334"/>
    </location>
</feature>
<dbReference type="EMBL" id="JANBVO010000053">
    <property type="protein sequence ID" value="KAJ9133082.1"/>
    <property type="molecule type" value="Genomic_DNA"/>
</dbReference>
<feature type="compositionally biased region" description="Acidic residues" evidence="2">
    <location>
        <begin position="209"/>
        <end position="258"/>
    </location>
</feature>